<name>A0A7T8H169_CALRO</name>
<feature type="domain" description="Ig-like" evidence="4">
    <location>
        <begin position="187"/>
        <end position="283"/>
    </location>
</feature>
<evidence type="ECO:0000259" key="4">
    <source>
        <dbReference type="PROSITE" id="PS50835"/>
    </source>
</evidence>
<dbReference type="InterPro" id="IPR036116">
    <property type="entry name" value="FN3_sf"/>
</dbReference>
<evidence type="ECO:0000256" key="2">
    <source>
        <dbReference type="ARBA" id="ARBA00023157"/>
    </source>
</evidence>
<dbReference type="GO" id="GO:0007156">
    <property type="term" value="P:homophilic cell adhesion via plasma membrane adhesion molecules"/>
    <property type="evidence" value="ECO:0007669"/>
    <property type="project" value="TreeGrafter"/>
</dbReference>
<dbReference type="InterPro" id="IPR013098">
    <property type="entry name" value="Ig_I-set"/>
</dbReference>
<keyword evidence="2" id="KW-1015">Disulfide bond</keyword>
<dbReference type="InterPro" id="IPR036179">
    <property type="entry name" value="Ig-like_dom_sf"/>
</dbReference>
<dbReference type="Pfam" id="PF07679">
    <property type="entry name" value="I-set"/>
    <property type="match status" value="2"/>
</dbReference>
<dbReference type="SMART" id="SM00060">
    <property type="entry name" value="FN3"/>
    <property type="match status" value="1"/>
</dbReference>
<protein>
    <submittedName>
        <fullName evidence="6">Roundabout -like protein 2like</fullName>
    </submittedName>
</protein>
<evidence type="ECO:0000313" key="6">
    <source>
        <dbReference type="EMBL" id="QQP41266.1"/>
    </source>
</evidence>
<dbReference type="GO" id="GO:0070593">
    <property type="term" value="P:dendrite self-avoidance"/>
    <property type="evidence" value="ECO:0007669"/>
    <property type="project" value="TreeGrafter"/>
</dbReference>
<dbReference type="InterPro" id="IPR007110">
    <property type="entry name" value="Ig-like_dom"/>
</dbReference>
<dbReference type="PANTHER" id="PTHR10075">
    <property type="entry name" value="BASIGIN RELATED"/>
    <property type="match status" value="1"/>
</dbReference>
<dbReference type="SUPFAM" id="SSF49265">
    <property type="entry name" value="Fibronectin type III"/>
    <property type="match status" value="1"/>
</dbReference>
<dbReference type="CDD" id="cd00096">
    <property type="entry name" value="Ig"/>
    <property type="match status" value="1"/>
</dbReference>
<accession>A0A7T8H169</accession>
<feature type="domain" description="Ig-like" evidence="4">
    <location>
        <begin position="3"/>
        <end position="92"/>
    </location>
</feature>
<dbReference type="PROSITE" id="PS50835">
    <property type="entry name" value="IG_LIKE"/>
    <property type="match status" value="3"/>
</dbReference>
<evidence type="ECO:0000256" key="1">
    <source>
        <dbReference type="ARBA" id="ARBA00022737"/>
    </source>
</evidence>
<organism evidence="6 7">
    <name type="scientific">Caligus rogercresseyi</name>
    <name type="common">Sea louse</name>
    <dbReference type="NCBI Taxonomy" id="217165"/>
    <lineage>
        <taxon>Eukaryota</taxon>
        <taxon>Metazoa</taxon>
        <taxon>Ecdysozoa</taxon>
        <taxon>Arthropoda</taxon>
        <taxon>Crustacea</taxon>
        <taxon>Multicrustacea</taxon>
        <taxon>Hexanauplia</taxon>
        <taxon>Copepoda</taxon>
        <taxon>Siphonostomatoida</taxon>
        <taxon>Caligidae</taxon>
        <taxon>Caligus</taxon>
    </lineage>
</organism>
<proteinExistence type="predicted"/>
<dbReference type="OrthoDB" id="428111at2759"/>
<dbReference type="CDD" id="cd00063">
    <property type="entry name" value="FN3"/>
    <property type="match status" value="1"/>
</dbReference>
<evidence type="ECO:0000256" key="3">
    <source>
        <dbReference type="ARBA" id="ARBA00023319"/>
    </source>
</evidence>
<keyword evidence="3" id="KW-0393">Immunoglobulin domain</keyword>
<dbReference type="GO" id="GO:0007411">
    <property type="term" value="P:axon guidance"/>
    <property type="evidence" value="ECO:0007669"/>
    <property type="project" value="TreeGrafter"/>
</dbReference>
<dbReference type="GO" id="GO:0098632">
    <property type="term" value="F:cell-cell adhesion mediator activity"/>
    <property type="evidence" value="ECO:0007669"/>
    <property type="project" value="TreeGrafter"/>
</dbReference>
<dbReference type="SMART" id="SM00408">
    <property type="entry name" value="IGc2"/>
    <property type="match status" value="3"/>
</dbReference>
<dbReference type="FunFam" id="2.60.40.10:FF:000032">
    <property type="entry name" value="palladin isoform X1"/>
    <property type="match status" value="1"/>
</dbReference>
<dbReference type="SMART" id="SM00409">
    <property type="entry name" value="IG"/>
    <property type="match status" value="3"/>
</dbReference>
<dbReference type="Pfam" id="PF13927">
    <property type="entry name" value="Ig_3"/>
    <property type="match status" value="1"/>
</dbReference>
<feature type="domain" description="Ig-like" evidence="4">
    <location>
        <begin position="97"/>
        <end position="182"/>
    </location>
</feature>
<dbReference type="InterPro" id="IPR013783">
    <property type="entry name" value="Ig-like_fold"/>
</dbReference>
<dbReference type="PROSITE" id="PS50853">
    <property type="entry name" value="FN3"/>
    <property type="match status" value="1"/>
</dbReference>
<dbReference type="Gene3D" id="2.60.40.10">
    <property type="entry name" value="Immunoglobulins"/>
    <property type="match status" value="4"/>
</dbReference>
<dbReference type="Proteomes" id="UP000595437">
    <property type="component" value="Chromosome 10"/>
</dbReference>
<feature type="non-terminal residue" evidence="6">
    <location>
        <position position="445"/>
    </location>
</feature>
<dbReference type="PANTHER" id="PTHR10075:SF100">
    <property type="entry name" value="FASCICLIN-2"/>
    <property type="match status" value="1"/>
</dbReference>
<feature type="domain" description="Fibronectin type-III" evidence="5">
    <location>
        <begin position="313"/>
        <end position="406"/>
    </location>
</feature>
<dbReference type="GO" id="GO:0005886">
    <property type="term" value="C:plasma membrane"/>
    <property type="evidence" value="ECO:0007669"/>
    <property type="project" value="TreeGrafter"/>
</dbReference>
<dbReference type="InterPro" id="IPR003961">
    <property type="entry name" value="FN3_dom"/>
</dbReference>
<dbReference type="FunFam" id="2.60.40.10:FF:000189">
    <property type="entry name" value="Neogenin isoform 3"/>
    <property type="match status" value="1"/>
</dbReference>
<evidence type="ECO:0000313" key="7">
    <source>
        <dbReference type="Proteomes" id="UP000595437"/>
    </source>
</evidence>
<feature type="non-terminal residue" evidence="6">
    <location>
        <position position="1"/>
    </location>
</feature>
<sequence>MKDEFRAVPRDTEASLGRDIVLECSPPIGHPQPVVKWKKDGDHLDLTSAKRIKIDGQGNLLIQSVEKSDEGRYQCAAGNVANNKISKAVTLNVNAPPSFILRPKETYVAVLGEEAFIDCRVSGDPHPDITWTKEVGDIDISKLKIVNGKGLRITNVNENDGGRYICTAKNRAGVISASSFLSVSIPPVITERPSGNVQVRVSDEPITLACGVSGSPSPFVYWSKEADQEADLLLLSGEEVHGVQVRSDGSLYIENPQTRHSGHYTCSAVNDAGSAIARSHVLVYDPIHQDSFPDTSAGLELDEARIVTTLEDAVRIRELTALSSSSLRVSWEVIARHKYIEGFFLRYRKASEPLVATVRILRSDSTSSFVIDNLEEHAEYEVVLQPYFKNILGKPASLKRILTQSDLPSEAPLIREAILINSTTVFLSWNSIAPRHVNGPLKGYE</sequence>
<dbReference type="GO" id="GO:0030424">
    <property type="term" value="C:axon"/>
    <property type="evidence" value="ECO:0007669"/>
    <property type="project" value="TreeGrafter"/>
</dbReference>
<gene>
    <name evidence="6" type="ORF">FKW44_015579</name>
</gene>
<dbReference type="InterPro" id="IPR003598">
    <property type="entry name" value="Ig_sub2"/>
</dbReference>
<keyword evidence="7" id="KW-1185">Reference proteome</keyword>
<evidence type="ECO:0000259" key="5">
    <source>
        <dbReference type="PROSITE" id="PS50853"/>
    </source>
</evidence>
<dbReference type="InterPro" id="IPR003599">
    <property type="entry name" value="Ig_sub"/>
</dbReference>
<dbReference type="EMBL" id="CP045899">
    <property type="protein sequence ID" value="QQP41266.1"/>
    <property type="molecule type" value="Genomic_DNA"/>
</dbReference>
<keyword evidence="1" id="KW-0677">Repeat</keyword>
<dbReference type="AlphaFoldDB" id="A0A7T8H169"/>
<reference evidence="7" key="1">
    <citation type="submission" date="2021-01" db="EMBL/GenBank/DDBJ databases">
        <title>Caligus Genome Assembly.</title>
        <authorList>
            <person name="Gallardo-Escarate C."/>
        </authorList>
    </citation>
    <scope>NUCLEOTIDE SEQUENCE [LARGE SCALE GENOMIC DNA]</scope>
</reference>
<dbReference type="SUPFAM" id="SSF48726">
    <property type="entry name" value="Immunoglobulin"/>
    <property type="match status" value="3"/>
</dbReference>
<dbReference type="Pfam" id="PF00041">
    <property type="entry name" value="fn3"/>
    <property type="match status" value="1"/>
</dbReference>